<dbReference type="InterPro" id="IPR008284">
    <property type="entry name" value="MoCF_biosynth_CS"/>
</dbReference>
<keyword evidence="6" id="KW-0460">Magnesium</keyword>
<dbReference type="PROSITE" id="PS01079">
    <property type="entry name" value="MOCF_BIOSYNTHESIS_2"/>
    <property type="match status" value="1"/>
</dbReference>
<dbReference type="Pfam" id="PF03454">
    <property type="entry name" value="MoeA_C"/>
    <property type="match status" value="1"/>
</dbReference>
<dbReference type="GO" id="GO:0006777">
    <property type="term" value="P:Mo-molybdopterin cofactor biosynthetic process"/>
    <property type="evidence" value="ECO:0007669"/>
    <property type="project" value="UniProtKB-UniRule"/>
</dbReference>
<comment type="caution">
    <text evidence="8">The sequence shown here is derived from an EMBL/GenBank/DDBJ whole genome shotgun (WGS) entry which is preliminary data.</text>
</comment>
<dbReference type="SUPFAM" id="SSF53218">
    <property type="entry name" value="Molybdenum cofactor biosynthesis proteins"/>
    <property type="match status" value="1"/>
</dbReference>
<dbReference type="GO" id="GO:0046872">
    <property type="term" value="F:metal ion binding"/>
    <property type="evidence" value="ECO:0007669"/>
    <property type="project" value="UniProtKB-UniRule"/>
</dbReference>
<dbReference type="PANTHER" id="PTHR10192">
    <property type="entry name" value="MOLYBDOPTERIN BIOSYNTHESIS PROTEIN"/>
    <property type="match status" value="1"/>
</dbReference>
<dbReference type="InterPro" id="IPR036688">
    <property type="entry name" value="MoeA_C_domain_IV_sf"/>
</dbReference>
<dbReference type="Pfam" id="PF03453">
    <property type="entry name" value="MoeA_N"/>
    <property type="match status" value="1"/>
</dbReference>
<comment type="catalytic activity">
    <reaction evidence="5">
        <text>adenylyl-molybdopterin + molybdate = Mo-molybdopterin + AMP + H(+)</text>
        <dbReference type="Rhea" id="RHEA:35047"/>
        <dbReference type="ChEBI" id="CHEBI:15378"/>
        <dbReference type="ChEBI" id="CHEBI:36264"/>
        <dbReference type="ChEBI" id="CHEBI:62727"/>
        <dbReference type="ChEBI" id="CHEBI:71302"/>
        <dbReference type="ChEBI" id="CHEBI:456215"/>
        <dbReference type="EC" id="2.10.1.1"/>
    </reaction>
</comment>
<accession>A0A4R3KXI4</accession>
<dbReference type="GO" id="GO:0061599">
    <property type="term" value="F:molybdopterin molybdotransferase activity"/>
    <property type="evidence" value="ECO:0007669"/>
    <property type="project" value="UniProtKB-UniRule"/>
</dbReference>
<dbReference type="SUPFAM" id="SSF63882">
    <property type="entry name" value="MoeA N-terminal region -like"/>
    <property type="match status" value="1"/>
</dbReference>
<keyword evidence="6" id="KW-0808">Transferase</keyword>
<comment type="similarity">
    <text evidence="3 6">Belongs to the MoeA family.</text>
</comment>
<dbReference type="Proteomes" id="UP000295807">
    <property type="component" value="Unassembled WGS sequence"/>
</dbReference>
<comment type="pathway">
    <text evidence="2 6">Cofactor biosynthesis; molybdopterin biosynthesis.</text>
</comment>
<dbReference type="SMART" id="SM00852">
    <property type="entry name" value="MoCF_biosynth"/>
    <property type="match status" value="1"/>
</dbReference>
<name>A0A4R3KXI4_9SPHI</name>
<evidence type="ECO:0000256" key="5">
    <source>
        <dbReference type="ARBA" id="ARBA00047317"/>
    </source>
</evidence>
<dbReference type="Pfam" id="PF00994">
    <property type="entry name" value="MoCF_biosynth"/>
    <property type="match status" value="1"/>
</dbReference>
<protein>
    <recommendedName>
        <fullName evidence="6">Molybdopterin molybdenumtransferase</fullName>
        <ecNumber evidence="6">2.10.1.1</ecNumber>
    </recommendedName>
</protein>
<evidence type="ECO:0000256" key="6">
    <source>
        <dbReference type="RuleBase" id="RU365090"/>
    </source>
</evidence>
<dbReference type="AlphaFoldDB" id="A0A4R3KXI4"/>
<dbReference type="RefSeq" id="WP_132127623.1">
    <property type="nucleotide sequence ID" value="NZ_CP042432.1"/>
</dbReference>
<dbReference type="Gene3D" id="2.40.340.10">
    <property type="entry name" value="MoeA, C-terminal, domain IV"/>
    <property type="match status" value="1"/>
</dbReference>
<feature type="domain" description="MoaB/Mog" evidence="7">
    <location>
        <begin position="182"/>
        <end position="321"/>
    </location>
</feature>
<dbReference type="InterPro" id="IPR036135">
    <property type="entry name" value="MoeA_linker/N_sf"/>
</dbReference>
<evidence type="ECO:0000313" key="8">
    <source>
        <dbReference type="EMBL" id="TCS90168.1"/>
    </source>
</evidence>
<dbReference type="SUPFAM" id="SSF63867">
    <property type="entry name" value="MoeA C-terminal domain-like"/>
    <property type="match status" value="1"/>
</dbReference>
<comment type="cofactor">
    <cofactor evidence="6">
        <name>Mg(2+)</name>
        <dbReference type="ChEBI" id="CHEBI:18420"/>
    </cofactor>
</comment>
<dbReference type="InterPro" id="IPR038987">
    <property type="entry name" value="MoeA-like"/>
</dbReference>
<dbReference type="Gene3D" id="3.90.105.10">
    <property type="entry name" value="Molybdopterin biosynthesis moea protein, domain 2"/>
    <property type="match status" value="1"/>
</dbReference>
<evidence type="ECO:0000256" key="4">
    <source>
        <dbReference type="ARBA" id="ARBA00023150"/>
    </source>
</evidence>
<evidence type="ECO:0000259" key="7">
    <source>
        <dbReference type="SMART" id="SM00852"/>
    </source>
</evidence>
<reference evidence="8 9" key="1">
    <citation type="submission" date="2019-03" db="EMBL/GenBank/DDBJ databases">
        <title>Genomic Encyclopedia of Type Strains, Phase IV (KMG-IV): sequencing the most valuable type-strain genomes for metagenomic binning, comparative biology and taxonomic classification.</title>
        <authorList>
            <person name="Goeker M."/>
        </authorList>
    </citation>
    <scope>NUCLEOTIDE SEQUENCE [LARGE SCALE GENOMIC DNA]</scope>
    <source>
        <strain evidence="8 9">DSM 21100</strain>
    </source>
</reference>
<dbReference type="PANTHER" id="PTHR10192:SF5">
    <property type="entry name" value="GEPHYRIN"/>
    <property type="match status" value="1"/>
</dbReference>
<dbReference type="InterPro" id="IPR005110">
    <property type="entry name" value="MoeA_linker/N"/>
</dbReference>
<dbReference type="Gene3D" id="3.40.980.10">
    <property type="entry name" value="MoaB/Mog-like domain"/>
    <property type="match status" value="1"/>
</dbReference>
<dbReference type="GO" id="GO:0005829">
    <property type="term" value="C:cytosol"/>
    <property type="evidence" value="ECO:0007669"/>
    <property type="project" value="TreeGrafter"/>
</dbReference>
<proteinExistence type="inferred from homology"/>
<evidence type="ECO:0000256" key="3">
    <source>
        <dbReference type="ARBA" id="ARBA00010763"/>
    </source>
</evidence>
<dbReference type="CDD" id="cd00887">
    <property type="entry name" value="MoeA"/>
    <property type="match status" value="1"/>
</dbReference>
<evidence type="ECO:0000256" key="2">
    <source>
        <dbReference type="ARBA" id="ARBA00005046"/>
    </source>
</evidence>
<keyword evidence="9" id="KW-1185">Reference proteome</keyword>
<dbReference type="InterPro" id="IPR001453">
    <property type="entry name" value="MoaB/Mog_dom"/>
</dbReference>
<dbReference type="OrthoDB" id="9804758at2"/>
<gene>
    <name evidence="8" type="ORF">EDD80_101367</name>
</gene>
<sequence length="411" mass="44349">MIAVNEAFDRVMNTSPDFGKEVVPLQESAGRVLRQQVLADRDLPPFNRVCMDGIAIDSRSFLQGKRKFYRQGFLGAGEAPPGQATGPDACMEVMTGSVLPPGTDAVIPYEQLEALSEEDGTWYQLKASIFPEAGQHIHSQGSDAAKGSVLLEEGVRITSPVIAVLASAGVSMVKVSRMPRVSIVCSGDELVPVSEEPLPEQIRQSNGYAISALLRSYGVSCRIHYVRDHPGQIGALLRELKEGPDDCLISTGGVSAGRKDLIPGLLKETKGSVLFHKVAQRPGKPLLFGCWENGKVFFGLPGNPVSCMAACCRYVIPWILEGLKGKQAASLHARLSEPVNFSPKLTCFLPVRLVCDDGGMLRAYPLRGQGSGDLVSMQLAEGFIELPAEKELFSEGEAYRVWPLDGSLILP</sequence>
<comment type="function">
    <text evidence="1 6">Catalyzes the insertion of molybdate into adenylated molybdopterin with the concomitant release of AMP.</text>
</comment>
<dbReference type="InterPro" id="IPR036425">
    <property type="entry name" value="MoaB/Mog-like_dom_sf"/>
</dbReference>
<dbReference type="EC" id="2.10.1.1" evidence="6"/>
<dbReference type="Gene3D" id="2.170.190.11">
    <property type="entry name" value="Molybdopterin biosynthesis moea protein, domain 3"/>
    <property type="match status" value="1"/>
</dbReference>
<keyword evidence="6" id="KW-0500">Molybdenum</keyword>
<keyword evidence="6" id="KW-0479">Metal-binding</keyword>
<organism evidence="8 9">
    <name type="scientific">Anseongella ginsenosidimutans</name>
    <dbReference type="NCBI Taxonomy" id="496056"/>
    <lineage>
        <taxon>Bacteria</taxon>
        <taxon>Pseudomonadati</taxon>
        <taxon>Bacteroidota</taxon>
        <taxon>Sphingobacteriia</taxon>
        <taxon>Sphingobacteriales</taxon>
        <taxon>Sphingobacteriaceae</taxon>
        <taxon>Anseongella</taxon>
    </lineage>
</organism>
<dbReference type="UniPathway" id="UPA00344"/>
<keyword evidence="4 6" id="KW-0501">Molybdenum cofactor biosynthesis</keyword>
<dbReference type="InterPro" id="IPR005111">
    <property type="entry name" value="MoeA_C_domain_IV"/>
</dbReference>
<evidence type="ECO:0000313" key="9">
    <source>
        <dbReference type="Proteomes" id="UP000295807"/>
    </source>
</evidence>
<evidence type="ECO:0000256" key="1">
    <source>
        <dbReference type="ARBA" id="ARBA00002901"/>
    </source>
</evidence>
<dbReference type="EMBL" id="SMAD01000001">
    <property type="protein sequence ID" value="TCS90168.1"/>
    <property type="molecule type" value="Genomic_DNA"/>
</dbReference>